<gene>
    <name evidence="2" type="ORF">METZ01_LOCUS99678</name>
</gene>
<organism evidence="2">
    <name type="scientific">marine metagenome</name>
    <dbReference type="NCBI Taxonomy" id="408172"/>
    <lineage>
        <taxon>unclassified sequences</taxon>
        <taxon>metagenomes</taxon>
        <taxon>ecological metagenomes</taxon>
    </lineage>
</organism>
<evidence type="ECO:0000256" key="1">
    <source>
        <dbReference type="SAM" id="MobiDB-lite"/>
    </source>
</evidence>
<proteinExistence type="predicted"/>
<dbReference type="EMBL" id="UINC01010533">
    <property type="protein sequence ID" value="SVA46824.1"/>
    <property type="molecule type" value="Genomic_DNA"/>
</dbReference>
<accession>A0A381W2W8</accession>
<reference evidence="2" key="1">
    <citation type="submission" date="2018-05" db="EMBL/GenBank/DDBJ databases">
        <authorList>
            <person name="Lanie J.A."/>
            <person name="Ng W.-L."/>
            <person name="Kazmierczak K.M."/>
            <person name="Andrzejewski T.M."/>
            <person name="Davidsen T.M."/>
            <person name="Wayne K.J."/>
            <person name="Tettelin H."/>
            <person name="Glass J.I."/>
            <person name="Rusch D."/>
            <person name="Podicherti R."/>
            <person name="Tsui H.-C.T."/>
            <person name="Winkler M.E."/>
        </authorList>
    </citation>
    <scope>NUCLEOTIDE SEQUENCE</scope>
</reference>
<evidence type="ECO:0000313" key="2">
    <source>
        <dbReference type="EMBL" id="SVA46824.1"/>
    </source>
</evidence>
<dbReference type="AlphaFoldDB" id="A0A381W2W8"/>
<feature type="compositionally biased region" description="Basic residues" evidence="1">
    <location>
        <begin position="54"/>
        <end position="87"/>
    </location>
</feature>
<sequence>MKTFKELIYEFGEALKKTVVYRAGKKKIIRKSSKDGYKNVGGKEVKMKAPEKLARRKAMKKVAKKNKAKAGRMAKKRARTMRKRGDR</sequence>
<protein>
    <submittedName>
        <fullName evidence="2">Uncharacterized protein</fullName>
    </submittedName>
</protein>
<name>A0A381W2W8_9ZZZZ</name>
<feature type="region of interest" description="Disordered" evidence="1">
    <location>
        <begin position="52"/>
        <end position="87"/>
    </location>
</feature>